<dbReference type="Pfam" id="PF03799">
    <property type="entry name" value="FtsQ_DivIB_C"/>
    <property type="match status" value="1"/>
</dbReference>
<keyword evidence="12" id="KW-1185">Reference proteome</keyword>
<keyword evidence="3 11" id="KW-0132">Cell division</keyword>
<gene>
    <name evidence="11" type="ORF">SAMN05216215_1003258</name>
</gene>
<evidence type="ECO:0000313" key="11">
    <source>
        <dbReference type="EMBL" id="SDW48492.1"/>
    </source>
</evidence>
<keyword evidence="6 9" id="KW-0472">Membrane</keyword>
<sequence>MTPTRRRATERPGMRSTRGRPVRGGASAPPKWRRWALPAVLAAVTTVALVLYFTPLLGVRSVQVVGNATLGQDQVVQAAGIELGTPMLQVDVDQIHDRLQVVPKIAAVQVSLSWPSTVQVQVTERVPVAFLVARNGIQLVDAGGVPFEAVPDRPADLPELRVREASQNDAATRAAMTVLMALSQPVRADVTAVIAENPNDIRLALKGDREVHWGTLEETPRKAAILPPLLTRPGNVYDVTTPALPTVA</sequence>
<evidence type="ECO:0000256" key="9">
    <source>
        <dbReference type="SAM" id="Phobius"/>
    </source>
</evidence>
<evidence type="ECO:0000256" key="6">
    <source>
        <dbReference type="ARBA" id="ARBA00023136"/>
    </source>
</evidence>
<dbReference type="AlphaFoldDB" id="A0A1H2TX46"/>
<feature type="transmembrane region" description="Helical" evidence="9">
    <location>
        <begin position="35"/>
        <end position="53"/>
    </location>
</feature>
<dbReference type="GO" id="GO:0005886">
    <property type="term" value="C:plasma membrane"/>
    <property type="evidence" value="ECO:0007669"/>
    <property type="project" value="TreeGrafter"/>
</dbReference>
<dbReference type="InterPro" id="IPR050487">
    <property type="entry name" value="FtsQ_DivIB"/>
</dbReference>
<evidence type="ECO:0000256" key="8">
    <source>
        <dbReference type="SAM" id="MobiDB-lite"/>
    </source>
</evidence>
<evidence type="ECO:0000256" key="7">
    <source>
        <dbReference type="ARBA" id="ARBA00023306"/>
    </source>
</evidence>
<dbReference type="GO" id="GO:0051301">
    <property type="term" value="P:cell division"/>
    <property type="evidence" value="ECO:0007669"/>
    <property type="project" value="UniProtKB-KW"/>
</dbReference>
<protein>
    <submittedName>
        <fullName evidence="11">Cell division protein FtsQ</fullName>
    </submittedName>
</protein>
<keyword evidence="5 9" id="KW-1133">Transmembrane helix</keyword>
<dbReference type="Proteomes" id="UP000199529">
    <property type="component" value="Unassembled WGS sequence"/>
</dbReference>
<evidence type="ECO:0000256" key="3">
    <source>
        <dbReference type="ARBA" id="ARBA00022618"/>
    </source>
</evidence>
<evidence type="ECO:0000313" key="12">
    <source>
        <dbReference type="Proteomes" id="UP000199529"/>
    </source>
</evidence>
<dbReference type="STRING" id="418495.SAMN05216215_1003258"/>
<dbReference type="EMBL" id="FNOK01000003">
    <property type="protein sequence ID" value="SDW48492.1"/>
    <property type="molecule type" value="Genomic_DNA"/>
</dbReference>
<evidence type="ECO:0000256" key="1">
    <source>
        <dbReference type="ARBA" id="ARBA00004370"/>
    </source>
</evidence>
<name>A0A1H2TX46_9PSEU</name>
<keyword evidence="7" id="KW-0131">Cell cycle</keyword>
<dbReference type="PANTHER" id="PTHR37820">
    <property type="entry name" value="CELL DIVISION PROTEIN DIVIB"/>
    <property type="match status" value="1"/>
</dbReference>
<dbReference type="PANTHER" id="PTHR37820:SF1">
    <property type="entry name" value="CELL DIVISION PROTEIN FTSQ"/>
    <property type="match status" value="1"/>
</dbReference>
<evidence type="ECO:0000256" key="5">
    <source>
        <dbReference type="ARBA" id="ARBA00022989"/>
    </source>
</evidence>
<evidence type="ECO:0000256" key="4">
    <source>
        <dbReference type="ARBA" id="ARBA00022692"/>
    </source>
</evidence>
<dbReference type="Gene3D" id="3.10.20.310">
    <property type="entry name" value="membrane protein fhac"/>
    <property type="match status" value="1"/>
</dbReference>
<dbReference type="InterPro" id="IPR034746">
    <property type="entry name" value="POTRA"/>
</dbReference>
<organism evidence="11 12">
    <name type="scientific">Saccharopolyspora shandongensis</name>
    <dbReference type="NCBI Taxonomy" id="418495"/>
    <lineage>
        <taxon>Bacteria</taxon>
        <taxon>Bacillati</taxon>
        <taxon>Actinomycetota</taxon>
        <taxon>Actinomycetes</taxon>
        <taxon>Pseudonocardiales</taxon>
        <taxon>Pseudonocardiaceae</taxon>
        <taxon>Saccharopolyspora</taxon>
    </lineage>
</organism>
<feature type="domain" description="POTRA" evidence="10">
    <location>
        <begin position="57"/>
        <end position="125"/>
    </location>
</feature>
<dbReference type="OrthoDB" id="9790760at2"/>
<accession>A0A1H2TX46</accession>
<dbReference type="Pfam" id="PF08478">
    <property type="entry name" value="POTRA_1"/>
    <property type="match status" value="1"/>
</dbReference>
<dbReference type="InterPro" id="IPR005548">
    <property type="entry name" value="Cell_div_FtsQ/DivIB_C"/>
</dbReference>
<keyword evidence="2" id="KW-1003">Cell membrane</keyword>
<dbReference type="PROSITE" id="PS51779">
    <property type="entry name" value="POTRA"/>
    <property type="match status" value="1"/>
</dbReference>
<reference evidence="12" key="1">
    <citation type="submission" date="2016-10" db="EMBL/GenBank/DDBJ databases">
        <authorList>
            <person name="Varghese N."/>
            <person name="Submissions S."/>
        </authorList>
    </citation>
    <scope>NUCLEOTIDE SEQUENCE [LARGE SCALE GENOMIC DNA]</scope>
    <source>
        <strain evidence="12">CGMCC 4.3530</strain>
    </source>
</reference>
<feature type="region of interest" description="Disordered" evidence="8">
    <location>
        <begin position="1"/>
        <end position="30"/>
    </location>
</feature>
<evidence type="ECO:0000259" key="10">
    <source>
        <dbReference type="PROSITE" id="PS51779"/>
    </source>
</evidence>
<evidence type="ECO:0000256" key="2">
    <source>
        <dbReference type="ARBA" id="ARBA00022475"/>
    </source>
</evidence>
<comment type="subcellular location">
    <subcellularLocation>
        <location evidence="1">Membrane</location>
    </subcellularLocation>
</comment>
<proteinExistence type="predicted"/>
<dbReference type="InterPro" id="IPR013685">
    <property type="entry name" value="POTRA_FtsQ_type"/>
</dbReference>
<keyword evidence="4 9" id="KW-0812">Transmembrane</keyword>